<dbReference type="EMBL" id="BPEY01000004">
    <property type="protein sequence ID" value="GIU40951.1"/>
    <property type="molecule type" value="Genomic_DNA"/>
</dbReference>
<protein>
    <submittedName>
        <fullName evidence="1">Uncharacterized protein</fullName>
    </submittedName>
</protein>
<accession>A0ABQ4P0D8</accession>
<sequence>MNYSTTRNLTFSGRMAIVALILSIFAFAGQVKADEFTAKEQAAIAKHQQILEEQIAQSEHKLEMQAEATFVEQVKESEQEFMALVCTAHGLDADRETGACYE</sequence>
<keyword evidence="2" id="KW-1185">Reference proteome</keyword>
<dbReference type="RefSeq" id="WP_220778746.1">
    <property type="nucleotide sequence ID" value="NZ_BPEY01000004.1"/>
</dbReference>
<evidence type="ECO:0000313" key="2">
    <source>
        <dbReference type="Proteomes" id="UP000887104"/>
    </source>
</evidence>
<evidence type="ECO:0000313" key="1">
    <source>
        <dbReference type="EMBL" id="GIU40951.1"/>
    </source>
</evidence>
<dbReference type="Proteomes" id="UP000887104">
    <property type="component" value="Unassembled WGS sequence"/>
</dbReference>
<proteinExistence type="predicted"/>
<comment type="caution">
    <text evidence="1">The sequence shown here is derived from an EMBL/GenBank/DDBJ whole genome shotgun (WGS) entry which is preliminary data.</text>
</comment>
<organism evidence="1 2">
    <name type="scientific">Shewanella sairae</name>
    <dbReference type="NCBI Taxonomy" id="190310"/>
    <lineage>
        <taxon>Bacteria</taxon>
        <taxon>Pseudomonadati</taxon>
        <taxon>Pseudomonadota</taxon>
        <taxon>Gammaproteobacteria</taxon>
        <taxon>Alteromonadales</taxon>
        <taxon>Shewanellaceae</taxon>
        <taxon>Shewanella</taxon>
    </lineage>
</organism>
<name>A0ABQ4P0D8_9GAMM</name>
<reference evidence="1" key="1">
    <citation type="submission" date="2021-05" db="EMBL/GenBank/DDBJ databases">
        <title>Molecular characterization for Shewanella algae harboring chromosomal blaOXA-55-like strains isolated from clinical and environment sample.</title>
        <authorList>
            <person name="Ohama Y."/>
            <person name="Aoki K."/>
            <person name="Harada S."/>
            <person name="Moriya K."/>
            <person name="Ishii Y."/>
            <person name="Tateda K."/>
        </authorList>
    </citation>
    <scope>NUCLEOTIDE SEQUENCE</scope>
    <source>
        <strain evidence="1">JCM 11563</strain>
    </source>
</reference>
<gene>
    <name evidence="1" type="ORF">TUM4438_03410</name>
</gene>